<organism evidence="1 2">
    <name type="scientific">Hebeloma cylindrosporum</name>
    <dbReference type="NCBI Taxonomy" id="76867"/>
    <lineage>
        <taxon>Eukaryota</taxon>
        <taxon>Fungi</taxon>
        <taxon>Dikarya</taxon>
        <taxon>Basidiomycota</taxon>
        <taxon>Agaricomycotina</taxon>
        <taxon>Agaricomycetes</taxon>
        <taxon>Agaricomycetidae</taxon>
        <taxon>Agaricales</taxon>
        <taxon>Agaricineae</taxon>
        <taxon>Hymenogastraceae</taxon>
        <taxon>Hebeloma</taxon>
    </lineage>
</organism>
<proteinExistence type="predicted"/>
<reference evidence="1 2" key="1">
    <citation type="submission" date="2014-04" db="EMBL/GenBank/DDBJ databases">
        <authorList>
            <consortium name="DOE Joint Genome Institute"/>
            <person name="Kuo A."/>
            <person name="Gay G."/>
            <person name="Dore J."/>
            <person name="Kohler A."/>
            <person name="Nagy L.G."/>
            <person name="Floudas D."/>
            <person name="Copeland A."/>
            <person name="Barry K.W."/>
            <person name="Cichocki N."/>
            <person name="Veneault-Fourrey C."/>
            <person name="LaButti K."/>
            <person name="Lindquist E.A."/>
            <person name="Lipzen A."/>
            <person name="Lundell T."/>
            <person name="Morin E."/>
            <person name="Murat C."/>
            <person name="Sun H."/>
            <person name="Tunlid A."/>
            <person name="Henrissat B."/>
            <person name="Grigoriev I.V."/>
            <person name="Hibbett D.S."/>
            <person name="Martin F."/>
            <person name="Nordberg H.P."/>
            <person name="Cantor M.N."/>
            <person name="Hua S.X."/>
        </authorList>
    </citation>
    <scope>NUCLEOTIDE SEQUENCE [LARGE SCALE GENOMIC DNA]</scope>
    <source>
        <strain evidence="2">h7</strain>
    </source>
</reference>
<reference evidence="2" key="2">
    <citation type="submission" date="2015-01" db="EMBL/GenBank/DDBJ databases">
        <title>Evolutionary Origins and Diversification of the Mycorrhizal Mutualists.</title>
        <authorList>
            <consortium name="DOE Joint Genome Institute"/>
            <consortium name="Mycorrhizal Genomics Consortium"/>
            <person name="Kohler A."/>
            <person name="Kuo A."/>
            <person name="Nagy L.G."/>
            <person name="Floudas D."/>
            <person name="Copeland A."/>
            <person name="Barry K.W."/>
            <person name="Cichocki N."/>
            <person name="Veneault-Fourrey C."/>
            <person name="LaButti K."/>
            <person name="Lindquist E.A."/>
            <person name="Lipzen A."/>
            <person name="Lundell T."/>
            <person name="Morin E."/>
            <person name="Murat C."/>
            <person name="Riley R."/>
            <person name="Ohm R."/>
            <person name="Sun H."/>
            <person name="Tunlid A."/>
            <person name="Henrissat B."/>
            <person name="Grigoriev I.V."/>
            <person name="Hibbett D.S."/>
            <person name="Martin F."/>
        </authorList>
    </citation>
    <scope>NUCLEOTIDE SEQUENCE [LARGE SCALE GENOMIC DNA]</scope>
    <source>
        <strain evidence="2">h7</strain>
    </source>
</reference>
<sequence length="142" mass="16450">MLFSSPLLLFLSRSQRYHQGSEVPKYRPRHALITWHHSSMVIVNGPLISGSFASCSHRCQALIRAYFHVAVFVMPTQSIYCQGFIHSRRSFVVYSILPFFLPFTKDRRLSASKHNLENRSLVYIAPTSSRYRNPVIDAYDVR</sequence>
<dbReference type="AlphaFoldDB" id="A0A0C2YBN7"/>
<accession>A0A0C2YBN7</accession>
<dbReference type="HOGENOM" id="CLU_1816034_0_0_1"/>
<dbReference type="EMBL" id="KN831770">
    <property type="protein sequence ID" value="KIM47253.1"/>
    <property type="molecule type" value="Genomic_DNA"/>
</dbReference>
<keyword evidence="2" id="KW-1185">Reference proteome</keyword>
<evidence type="ECO:0000313" key="1">
    <source>
        <dbReference type="EMBL" id="KIM47253.1"/>
    </source>
</evidence>
<evidence type="ECO:0000313" key="2">
    <source>
        <dbReference type="Proteomes" id="UP000053424"/>
    </source>
</evidence>
<name>A0A0C2YBN7_HEBCY</name>
<gene>
    <name evidence="1" type="ORF">M413DRAFT_271755</name>
</gene>
<dbReference type="Proteomes" id="UP000053424">
    <property type="component" value="Unassembled WGS sequence"/>
</dbReference>
<protein>
    <submittedName>
        <fullName evidence="1">Uncharacterized protein</fullName>
    </submittedName>
</protein>